<proteinExistence type="predicted"/>
<sequence>MPFPGDAEAWVPEIVTVRPVECAGSLPAARVTLLLIWRSVRPSALKTGDDPGVSAGE</sequence>
<reference evidence="1" key="2">
    <citation type="submission" date="2020-09" db="EMBL/GenBank/DDBJ databases">
        <authorList>
            <person name="Sun Q."/>
            <person name="Ohkuma M."/>
        </authorList>
    </citation>
    <scope>NUCLEOTIDE SEQUENCE</scope>
    <source>
        <strain evidence="1">JCM 4834</strain>
    </source>
</reference>
<comment type="caution">
    <text evidence="1">The sequence shown here is derived from an EMBL/GenBank/DDBJ whole genome shotgun (WGS) entry which is preliminary data.</text>
</comment>
<dbReference type="EMBL" id="BMVX01000036">
    <property type="protein sequence ID" value="GGZ94244.1"/>
    <property type="molecule type" value="Genomic_DNA"/>
</dbReference>
<evidence type="ECO:0000313" key="2">
    <source>
        <dbReference type="Proteomes" id="UP000634660"/>
    </source>
</evidence>
<evidence type="ECO:0000313" key="1">
    <source>
        <dbReference type="EMBL" id="GGZ94244.1"/>
    </source>
</evidence>
<dbReference type="Proteomes" id="UP000634660">
    <property type="component" value="Unassembled WGS sequence"/>
</dbReference>
<organism evidence="1 2">
    <name type="scientific">Streptomyces subrutilus</name>
    <dbReference type="NCBI Taxonomy" id="36818"/>
    <lineage>
        <taxon>Bacteria</taxon>
        <taxon>Bacillati</taxon>
        <taxon>Actinomycetota</taxon>
        <taxon>Actinomycetes</taxon>
        <taxon>Kitasatosporales</taxon>
        <taxon>Streptomycetaceae</taxon>
        <taxon>Streptomyces</taxon>
    </lineage>
</organism>
<gene>
    <name evidence="1" type="ORF">GCM10010371_62630</name>
</gene>
<dbReference type="AlphaFoldDB" id="A0A918RBY6"/>
<reference evidence="1" key="1">
    <citation type="journal article" date="2014" name="Int. J. Syst. Evol. Microbiol.">
        <title>Complete genome sequence of Corynebacterium casei LMG S-19264T (=DSM 44701T), isolated from a smear-ripened cheese.</title>
        <authorList>
            <consortium name="US DOE Joint Genome Institute (JGI-PGF)"/>
            <person name="Walter F."/>
            <person name="Albersmeier A."/>
            <person name="Kalinowski J."/>
            <person name="Ruckert C."/>
        </authorList>
    </citation>
    <scope>NUCLEOTIDE SEQUENCE</scope>
    <source>
        <strain evidence="1">JCM 4834</strain>
    </source>
</reference>
<protein>
    <submittedName>
        <fullName evidence="1">Uncharacterized protein</fullName>
    </submittedName>
</protein>
<accession>A0A918RBY6</accession>
<name>A0A918RBY6_9ACTN</name>